<keyword evidence="1" id="KW-1133">Transmembrane helix</keyword>
<dbReference type="EMBL" id="JADWDJ010000021">
    <property type="protein sequence ID" value="KAG5263733.1"/>
    <property type="molecule type" value="Genomic_DNA"/>
</dbReference>
<dbReference type="AlphaFoldDB" id="A0AAV6FLH8"/>
<organism evidence="2 3">
    <name type="scientific">Alosa alosa</name>
    <name type="common">allis shad</name>
    <dbReference type="NCBI Taxonomy" id="278164"/>
    <lineage>
        <taxon>Eukaryota</taxon>
        <taxon>Metazoa</taxon>
        <taxon>Chordata</taxon>
        <taxon>Craniata</taxon>
        <taxon>Vertebrata</taxon>
        <taxon>Euteleostomi</taxon>
        <taxon>Actinopterygii</taxon>
        <taxon>Neopterygii</taxon>
        <taxon>Teleostei</taxon>
        <taxon>Clupei</taxon>
        <taxon>Clupeiformes</taxon>
        <taxon>Clupeoidei</taxon>
        <taxon>Clupeidae</taxon>
        <taxon>Alosa</taxon>
    </lineage>
</organism>
<evidence type="ECO:0000256" key="1">
    <source>
        <dbReference type="SAM" id="Phobius"/>
    </source>
</evidence>
<feature type="transmembrane region" description="Helical" evidence="1">
    <location>
        <begin position="7"/>
        <end position="29"/>
    </location>
</feature>
<gene>
    <name evidence="2" type="ORF">AALO_G00267990</name>
</gene>
<proteinExistence type="predicted"/>
<keyword evidence="1" id="KW-0472">Membrane</keyword>
<sequence length="175" mass="19140">MKNPVTVLTTMVSVEIMLYTMCLCAPQWLVQPEGTNTGLFAFCNTFQGFSSCTTYPAWTGTYSLSWMFLSCSCVLALAALIAIRPAMTRGKRAIFALVLNILSVGFCVSCIIAFMLFIQLQNPQLFKYLGWSFYICCATLLYASLVSVTLGLVEGSSLIDPTIDANYNGQPVLAT</sequence>
<feature type="transmembrane region" description="Helical" evidence="1">
    <location>
        <begin position="95"/>
        <end position="119"/>
    </location>
</feature>
<evidence type="ECO:0000313" key="3">
    <source>
        <dbReference type="Proteomes" id="UP000823561"/>
    </source>
</evidence>
<keyword evidence="3" id="KW-1185">Reference proteome</keyword>
<name>A0AAV6FLH8_9TELE</name>
<accession>A0AAV6FLH8</accession>
<feature type="transmembrane region" description="Helical" evidence="1">
    <location>
        <begin position="64"/>
        <end position="83"/>
    </location>
</feature>
<comment type="caution">
    <text evidence="2">The sequence shown here is derived from an EMBL/GenBank/DDBJ whole genome shotgun (WGS) entry which is preliminary data.</text>
</comment>
<protein>
    <submittedName>
        <fullName evidence="2">Uncharacterized protein</fullName>
    </submittedName>
</protein>
<reference evidence="2" key="1">
    <citation type="submission" date="2020-10" db="EMBL/GenBank/DDBJ databases">
        <title>Chromosome-scale genome assembly of the Allis shad, Alosa alosa.</title>
        <authorList>
            <person name="Margot Z."/>
            <person name="Christophe K."/>
            <person name="Cabau C."/>
            <person name="Louis A."/>
            <person name="Berthelot C."/>
            <person name="Parey E."/>
            <person name="Roest Crollius H."/>
            <person name="Montfort J."/>
            <person name="Robinson-Rechavi M."/>
            <person name="Bucao C."/>
            <person name="Bouchez O."/>
            <person name="Gislard M."/>
            <person name="Lluch J."/>
            <person name="Milhes M."/>
            <person name="Lampietro C."/>
            <person name="Lopez Roques C."/>
            <person name="Donnadieu C."/>
            <person name="Braasch I."/>
            <person name="Desvignes T."/>
            <person name="Postlethwait J."/>
            <person name="Bobe J."/>
            <person name="Guiguen Y."/>
        </authorList>
    </citation>
    <scope>NUCLEOTIDE SEQUENCE</scope>
    <source>
        <strain evidence="2">M-15738</strain>
        <tissue evidence="2">Blood</tissue>
    </source>
</reference>
<feature type="transmembrane region" description="Helical" evidence="1">
    <location>
        <begin position="131"/>
        <end position="153"/>
    </location>
</feature>
<evidence type="ECO:0000313" key="2">
    <source>
        <dbReference type="EMBL" id="KAG5263733.1"/>
    </source>
</evidence>
<keyword evidence="1" id="KW-0812">Transmembrane</keyword>
<dbReference type="Proteomes" id="UP000823561">
    <property type="component" value="Chromosome 21"/>
</dbReference>